<gene>
    <name evidence="1" type="ORF">psyc5s11_03390</name>
</gene>
<evidence type="ECO:0000313" key="2">
    <source>
        <dbReference type="Proteomes" id="UP000824633"/>
    </source>
</evidence>
<sequence length="50" mass="6062">MLKENYEFYYFSEEVDSKNGLKFDYKLKKGISKTRNAIKLLEYVGYQKKL</sequence>
<evidence type="ECO:0000313" key="1">
    <source>
        <dbReference type="EMBL" id="BCZ44272.1"/>
    </source>
</evidence>
<accession>A0ABM7SXE9</accession>
<dbReference type="Proteomes" id="UP000824633">
    <property type="component" value="Chromosome"/>
</dbReference>
<name>A0ABM7SXE9_9CLOT</name>
<keyword evidence="2" id="KW-1185">Reference proteome</keyword>
<organism evidence="1 2">
    <name type="scientific">Clostridium gelidum</name>
    <dbReference type="NCBI Taxonomy" id="704125"/>
    <lineage>
        <taxon>Bacteria</taxon>
        <taxon>Bacillati</taxon>
        <taxon>Bacillota</taxon>
        <taxon>Clostridia</taxon>
        <taxon>Eubacteriales</taxon>
        <taxon>Clostridiaceae</taxon>
        <taxon>Clostridium</taxon>
    </lineage>
</organism>
<reference evidence="2" key="1">
    <citation type="submission" date="2021-07" db="EMBL/GenBank/DDBJ databases">
        <title>Complete genome sequencing of a Clostridium isolate.</title>
        <authorList>
            <person name="Ueki A."/>
            <person name="Tonouchi A."/>
        </authorList>
    </citation>
    <scope>NUCLEOTIDE SEQUENCE [LARGE SCALE GENOMIC DNA]</scope>
    <source>
        <strain evidence="2">C5S11</strain>
    </source>
</reference>
<proteinExistence type="predicted"/>
<protein>
    <submittedName>
        <fullName evidence="1">Uncharacterized protein</fullName>
    </submittedName>
</protein>
<dbReference type="EMBL" id="AP024849">
    <property type="protein sequence ID" value="BCZ44272.1"/>
    <property type="molecule type" value="Genomic_DNA"/>
</dbReference>